<comment type="subcellular location">
    <subcellularLocation>
        <location evidence="1">Cytoplasm</location>
    </subcellularLocation>
</comment>
<dbReference type="InterPro" id="IPR036282">
    <property type="entry name" value="Glutathione-S-Trfase_C_sf"/>
</dbReference>
<evidence type="ECO:0000256" key="1">
    <source>
        <dbReference type="ARBA" id="ARBA00004496"/>
    </source>
</evidence>
<accession>A0A9J6CTF5</accession>
<dbReference type="PANTHER" id="PTHR43917:SF8">
    <property type="entry name" value="GH16740P-RELATED"/>
    <property type="match status" value="1"/>
</dbReference>
<dbReference type="CDD" id="cd03183">
    <property type="entry name" value="GST_C_Theta"/>
    <property type="match status" value="1"/>
</dbReference>
<dbReference type="InterPro" id="IPR051369">
    <property type="entry name" value="GST_Theta"/>
</dbReference>
<keyword evidence="6" id="KW-0808">Transferase</keyword>
<proteinExistence type="inferred from homology"/>
<sequence length="247" mass="29652">MKFYFDLLSQPSRALYIFLKVTKTPVEFVKIDLKRLEHLTNEFKAVNRFQKVPCIVDNGFKLSESVAIFRYLMQSNPNISENWYPKDAKSRALVDEFLEYQHIGVRYPCAIYFQTKWLLPTFSGKPPNEKKVREYENLMIKSLDTFENIWLASDQKEFLATKEISFADILACCELEQPRMADFDTFKDRPRLKKWHEKVKKETNPYYDEAHKNVYDIIQSKGKLSSKFDLVFIYRYLRYIKFKKFFE</sequence>
<reference evidence="10" key="1">
    <citation type="submission" date="2021-03" db="EMBL/GenBank/DDBJ databases">
        <title>Chromosome level genome of the anhydrobiotic midge Polypedilum vanderplanki.</title>
        <authorList>
            <person name="Yoshida Y."/>
            <person name="Kikawada T."/>
            <person name="Gusev O."/>
        </authorList>
    </citation>
    <scope>NUCLEOTIDE SEQUENCE</scope>
    <source>
        <strain evidence="10">NIAS01</strain>
        <tissue evidence="10">Whole body or cell culture</tissue>
    </source>
</reference>
<keyword evidence="5" id="KW-0963">Cytoplasm</keyword>
<organism evidence="10 11">
    <name type="scientific">Polypedilum vanderplanki</name>
    <name type="common">Sleeping chironomid midge</name>
    <dbReference type="NCBI Taxonomy" id="319348"/>
    <lineage>
        <taxon>Eukaryota</taxon>
        <taxon>Metazoa</taxon>
        <taxon>Ecdysozoa</taxon>
        <taxon>Arthropoda</taxon>
        <taxon>Hexapoda</taxon>
        <taxon>Insecta</taxon>
        <taxon>Pterygota</taxon>
        <taxon>Neoptera</taxon>
        <taxon>Endopterygota</taxon>
        <taxon>Diptera</taxon>
        <taxon>Nematocera</taxon>
        <taxon>Chironomoidea</taxon>
        <taxon>Chironomidae</taxon>
        <taxon>Chironominae</taxon>
        <taxon>Polypedilum</taxon>
        <taxon>Polypedilum</taxon>
    </lineage>
</organism>
<dbReference type="InterPro" id="IPR010987">
    <property type="entry name" value="Glutathione-S-Trfase_C-like"/>
</dbReference>
<dbReference type="Pfam" id="PF02798">
    <property type="entry name" value="GST_N"/>
    <property type="match status" value="1"/>
</dbReference>
<dbReference type="InterPro" id="IPR040077">
    <property type="entry name" value="GST_C_Theta"/>
</dbReference>
<keyword evidence="11" id="KW-1185">Reference proteome</keyword>
<evidence type="ECO:0000259" key="9">
    <source>
        <dbReference type="PROSITE" id="PS50405"/>
    </source>
</evidence>
<dbReference type="AlphaFoldDB" id="A0A9J6CTF5"/>
<dbReference type="InterPro" id="IPR004046">
    <property type="entry name" value="GST_C"/>
</dbReference>
<dbReference type="SUPFAM" id="SSF47616">
    <property type="entry name" value="GST C-terminal domain-like"/>
    <property type="match status" value="1"/>
</dbReference>
<evidence type="ECO:0000256" key="2">
    <source>
        <dbReference type="ARBA" id="ARBA00009899"/>
    </source>
</evidence>
<dbReference type="PROSITE" id="PS50405">
    <property type="entry name" value="GST_CTER"/>
    <property type="match status" value="1"/>
</dbReference>
<name>A0A9J6CTF5_POLVA</name>
<dbReference type="PANTHER" id="PTHR43917">
    <property type="match status" value="1"/>
</dbReference>
<dbReference type="GO" id="GO:0006749">
    <property type="term" value="P:glutathione metabolic process"/>
    <property type="evidence" value="ECO:0007669"/>
    <property type="project" value="TreeGrafter"/>
</dbReference>
<comment type="similarity">
    <text evidence="2">Belongs to the GST superfamily. Theta family.</text>
</comment>
<dbReference type="SFLD" id="SFLDS00019">
    <property type="entry name" value="Glutathione_Transferase_(cytos"/>
    <property type="match status" value="1"/>
</dbReference>
<comment type="catalytic activity">
    <reaction evidence="7">
        <text>RX + glutathione = an S-substituted glutathione + a halide anion + H(+)</text>
        <dbReference type="Rhea" id="RHEA:16437"/>
        <dbReference type="ChEBI" id="CHEBI:15378"/>
        <dbReference type="ChEBI" id="CHEBI:16042"/>
        <dbReference type="ChEBI" id="CHEBI:17792"/>
        <dbReference type="ChEBI" id="CHEBI:57925"/>
        <dbReference type="ChEBI" id="CHEBI:90779"/>
        <dbReference type="EC" id="2.5.1.18"/>
    </reaction>
</comment>
<evidence type="ECO:0000259" key="8">
    <source>
        <dbReference type="PROSITE" id="PS50404"/>
    </source>
</evidence>
<dbReference type="Gene3D" id="1.20.1050.10">
    <property type="match status" value="1"/>
</dbReference>
<dbReference type="InterPro" id="IPR036249">
    <property type="entry name" value="Thioredoxin-like_sf"/>
</dbReference>
<dbReference type="Proteomes" id="UP001107558">
    <property type="component" value="Chromosome 1"/>
</dbReference>
<dbReference type="GO" id="GO:0004364">
    <property type="term" value="F:glutathione transferase activity"/>
    <property type="evidence" value="ECO:0007669"/>
    <property type="project" value="UniProtKB-EC"/>
</dbReference>
<dbReference type="GO" id="GO:0005737">
    <property type="term" value="C:cytoplasm"/>
    <property type="evidence" value="ECO:0007669"/>
    <property type="project" value="UniProtKB-SubCell"/>
</dbReference>
<dbReference type="OrthoDB" id="422574at2759"/>
<dbReference type="FunFam" id="1.20.1050.10:FF:000008">
    <property type="entry name" value="Glutathione S-transferase theta-1"/>
    <property type="match status" value="1"/>
</dbReference>
<dbReference type="PROSITE" id="PS50404">
    <property type="entry name" value="GST_NTER"/>
    <property type="match status" value="1"/>
</dbReference>
<dbReference type="Pfam" id="PF00043">
    <property type="entry name" value="GST_C"/>
    <property type="match status" value="1"/>
</dbReference>
<evidence type="ECO:0000256" key="5">
    <source>
        <dbReference type="ARBA" id="ARBA00022490"/>
    </source>
</evidence>
<dbReference type="InterPro" id="IPR004045">
    <property type="entry name" value="Glutathione_S-Trfase_N"/>
</dbReference>
<feature type="domain" description="GST C-terminal" evidence="9">
    <location>
        <begin position="87"/>
        <end position="224"/>
    </location>
</feature>
<evidence type="ECO:0000256" key="3">
    <source>
        <dbReference type="ARBA" id="ARBA00011738"/>
    </source>
</evidence>
<evidence type="ECO:0000313" key="10">
    <source>
        <dbReference type="EMBL" id="KAG5684923.1"/>
    </source>
</evidence>
<evidence type="ECO:0000313" key="11">
    <source>
        <dbReference type="Proteomes" id="UP001107558"/>
    </source>
</evidence>
<feature type="domain" description="GST N-terminal" evidence="8">
    <location>
        <begin position="1"/>
        <end position="80"/>
    </location>
</feature>
<comment type="caution">
    <text evidence="10">The sequence shown here is derived from an EMBL/GenBank/DDBJ whole genome shotgun (WGS) entry which is preliminary data.</text>
</comment>
<evidence type="ECO:0000256" key="6">
    <source>
        <dbReference type="ARBA" id="ARBA00022679"/>
    </source>
</evidence>
<dbReference type="EC" id="2.5.1.18" evidence="4"/>
<dbReference type="InterPro" id="IPR040079">
    <property type="entry name" value="Glutathione_S-Trfase"/>
</dbReference>
<gene>
    <name evidence="10" type="ORF">PVAND_014131</name>
</gene>
<protein>
    <recommendedName>
        <fullName evidence="4">glutathione transferase</fullName>
        <ecNumber evidence="4">2.5.1.18</ecNumber>
    </recommendedName>
</protein>
<evidence type="ECO:0000256" key="7">
    <source>
        <dbReference type="ARBA" id="ARBA00047960"/>
    </source>
</evidence>
<dbReference type="Gene3D" id="3.40.30.10">
    <property type="entry name" value="Glutaredoxin"/>
    <property type="match status" value="1"/>
</dbReference>
<dbReference type="EMBL" id="JADBJN010000001">
    <property type="protein sequence ID" value="KAG5684923.1"/>
    <property type="molecule type" value="Genomic_DNA"/>
</dbReference>
<dbReference type="SFLD" id="SFLDG00358">
    <property type="entry name" value="Main_(cytGST)"/>
    <property type="match status" value="1"/>
</dbReference>
<evidence type="ECO:0000256" key="4">
    <source>
        <dbReference type="ARBA" id="ARBA00012452"/>
    </source>
</evidence>
<dbReference type="CDD" id="cd03050">
    <property type="entry name" value="GST_N_Theta"/>
    <property type="match status" value="1"/>
</dbReference>
<dbReference type="InterPro" id="IPR040075">
    <property type="entry name" value="GST_N_Theta"/>
</dbReference>
<dbReference type="SUPFAM" id="SSF52833">
    <property type="entry name" value="Thioredoxin-like"/>
    <property type="match status" value="1"/>
</dbReference>
<comment type="subunit">
    <text evidence="3">Homodimer.</text>
</comment>